<sequence length="207" mass="24045">MATSAMADNKLQQPAGRQLPCSSNFEEEKNLLRFFWLDNSNMLKSNPFIGGCFRHSRSRHPFITNYLASFFFRNYWRDPDTALFILKHLYRDLPKDPDSFCHESQGGGSSSKDENSSTEWCEQREEDLPLTFADRIFVNRLTGKVEYLYRAKAFASFLHDRAQTLISEGIMHGGDRPYSLFEGIRGMAYLFLDMTEPFDARFPAYEL</sequence>
<gene>
    <name evidence="1" type="ORF">M9H77_07029</name>
</gene>
<reference evidence="2" key="1">
    <citation type="journal article" date="2023" name="Nat. Plants">
        <title>Single-cell RNA sequencing provides a high-resolution roadmap for understanding the multicellular compartmentation of specialized metabolism.</title>
        <authorList>
            <person name="Sun S."/>
            <person name="Shen X."/>
            <person name="Li Y."/>
            <person name="Li Y."/>
            <person name="Wang S."/>
            <person name="Li R."/>
            <person name="Zhang H."/>
            <person name="Shen G."/>
            <person name="Guo B."/>
            <person name="Wei J."/>
            <person name="Xu J."/>
            <person name="St-Pierre B."/>
            <person name="Chen S."/>
            <person name="Sun C."/>
        </authorList>
    </citation>
    <scope>NUCLEOTIDE SEQUENCE [LARGE SCALE GENOMIC DNA]</scope>
</reference>
<evidence type="ECO:0000313" key="1">
    <source>
        <dbReference type="EMBL" id="KAI5676079.1"/>
    </source>
</evidence>
<name>A0ACC0BU03_CATRO</name>
<protein>
    <submittedName>
        <fullName evidence="1">Uncharacterized protein</fullName>
    </submittedName>
</protein>
<dbReference type="Proteomes" id="UP001060085">
    <property type="component" value="Linkage Group LG02"/>
</dbReference>
<keyword evidence="2" id="KW-1185">Reference proteome</keyword>
<evidence type="ECO:0000313" key="2">
    <source>
        <dbReference type="Proteomes" id="UP001060085"/>
    </source>
</evidence>
<accession>A0ACC0BU03</accession>
<comment type="caution">
    <text evidence="1">The sequence shown here is derived from an EMBL/GenBank/DDBJ whole genome shotgun (WGS) entry which is preliminary data.</text>
</comment>
<organism evidence="1 2">
    <name type="scientific">Catharanthus roseus</name>
    <name type="common">Madagascar periwinkle</name>
    <name type="synonym">Vinca rosea</name>
    <dbReference type="NCBI Taxonomy" id="4058"/>
    <lineage>
        <taxon>Eukaryota</taxon>
        <taxon>Viridiplantae</taxon>
        <taxon>Streptophyta</taxon>
        <taxon>Embryophyta</taxon>
        <taxon>Tracheophyta</taxon>
        <taxon>Spermatophyta</taxon>
        <taxon>Magnoliopsida</taxon>
        <taxon>eudicotyledons</taxon>
        <taxon>Gunneridae</taxon>
        <taxon>Pentapetalae</taxon>
        <taxon>asterids</taxon>
        <taxon>lamiids</taxon>
        <taxon>Gentianales</taxon>
        <taxon>Apocynaceae</taxon>
        <taxon>Rauvolfioideae</taxon>
        <taxon>Vinceae</taxon>
        <taxon>Catharanthinae</taxon>
        <taxon>Catharanthus</taxon>
    </lineage>
</organism>
<dbReference type="EMBL" id="CM044702">
    <property type="protein sequence ID" value="KAI5676079.1"/>
    <property type="molecule type" value="Genomic_DNA"/>
</dbReference>
<proteinExistence type="predicted"/>